<dbReference type="InterPro" id="IPR036721">
    <property type="entry name" value="RCK_C_sf"/>
</dbReference>
<evidence type="ECO:0000313" key="4">
    <source>
        <dbReference type="EMBL" id="AVR45993.1"/>
    </source>
</evidence>
<proteinExistence type="predicted"/>
<dbReference type="PROSITE" id="PS51202">
    <property type="entry name" value="RCK_C"/>
    <property type="match status" value="1"/>
</dbReference>
<dbReference type="RefSeq" id="WP_107012768.1">
    <property type="nucleotide sequence ID" value="NZ_CP028136.1"/>
</dbReference>
<evidence type="ECO:0000256" key="2">
    <source>
        <dbReference type="SAM" id="Phobius"/>
    </source>
</evidence>
<protein>
    <submittedName>
        <fullName evidence="4">Potassium transporter TrkA</fullName>
    </submittedName>
</protein>
<dbReference type="EMBL" id="CP028136">
    <property type="protein sequence ID" value="AVR45993.1"/>
    <property type="molecule type" value="Genomic_DNA"/>
</dbReference>
<feature type="compositionally biased region" description="Basic and acidic residues" evidence="1">
    <location>
        <begin position="251"/>
        <end position="262"/>
    </location>
</feature>
<feature type="transmembrane region" description="Helical" evidence="2">
    <location>
        <begin position="65"/>
        <end position="90"/>
    </location>
</feature>
<dbReference type="OrthoDB" id="369355at2"/>
<dbReference type="AlphaFoldDB" id="A0A2R3Z6T8"/>
<dbReference type="Pfam" id="PF02080">
    <property type="entry name" value="TrkA_C"/>
    <property type="match status" value="1"/>
</dbReference>
<keyword evidence="2" id="KW-1133">Transmembrane helix</keyword>
<dbReference type="Proteomes" id="UP000241507">
    <property type="component" value="Chromosome"/>
</dbReference>
<feature type="transmembrane region" description="Helical" evidence="2">
    <location>
        <begin position="96"/>
        <end position="114"/>
    </location>
</feature>
<gene>
    <name evidence="4" type="ORF">C7S20_12420</name>
</gene>
<dbReference type="SUPFAM" id="SSF116726">
    <property type="entry name" value="TrkA C-terminal domain-like"/>
    <property type="match status" value="1"/>
</dbReference>
<dbReference type="KEGG" id="grs:C7S20_12420"/>
<dbReference type="InterPro" id="IPR006037">
    <property type="entry name" value="RCK_C"/>
</dbReference>
<keyword evidence="5" id="KW-1185">Reference proteome</keyword>
<feature type="domain" description="RCK C-terminal" evidence="3">
    <location>
        <begin position="141"/>
        <end position="227"/>
    </location>
</feature>
<keyword evidence="2" id="KW-0812">Transmembrane</keyword>
<feature type="region of interest" description="Disordered" evidence="1">
    <location>
        <begin position="226"/>
        <end position="262"/>
    </location>
</feature>
<feature type="transmembrane region" description="Helical" evidence="2">
    <location>
        <begin position="6"/>
        <end position="30"/>
    </location>
</feature>
<evidence type="ECO:0000313" key="5">
    <source>
        <dbReference type="Proteomes" id="UP000241507"/>
    </source>
</evidence>
<name>A0A2R3Z6T8_9FLAO</name>
<organism evidence="4 5">
    <name type="scientific">Christiangramia fulva</name>
    <dbReference type="NCBI Taxonomy" id="2126553"/>
    <lineage>
        <taxon>Bacteria</taxon>
        <taxon>Pseudomonadati</taxon>
        <taxon>Bacteroidota</taxon>
        <taxon>Flavobacteriia</taxon>
        <taxon>Flavobacteriales</taxon>
        <taxon>Flavobacteriaceae</taxon>
        <taxon>Christiangramia</taxon>
    </lineage>
</organism>
<dbReference type="GO" id="GO:0008324">
    <property type="term" value="F:monoatomic cation transmembrane transporter activity"/>
    <property type="evidence" value="ECO:0007669"/>
    <property type="project" value="InterPro"/>
</dbReference>
<accession>A0A2R3Z6T8</accession>
<dbReference type="GO" id="GO:0006813">
    <property type="term" value="P:potassium ion transport"/>
    <property type="evidence" value="ECO:0007669"/>
    <property type="project" value="InterPro"/>
</dbReference>
<evidence type="ECO:0000256" key="1">
    <source>
        <dbReference type="SAM" id="MobiDB-lite"/>
    </source>
</evidence>
<evidence type="ECO:0000259" key="3">
    <source>
        <dbReference type="PROSITE" id="PS51202"/>
    </source>
</evidence>
<sequence>MIGIISLLSIILLSLLITRIGAIALVHTGLSKESANLQARSAFTGTGFTTRESEQVVNHPVRRKILMWLIFLGNIGIISTISSLVLSFISVGTSGIFSWETLLLIGGLIGLWILSRSSFIEKKLAILIDWALKKYTNLDVRDYSSLLHLSNNYRVSEILVENHDWLNNKTLQEAKLPEEGILVLGISRENGKFIGAPRGNTQIKTGDTILLYGRAALLESLDERMEGYSGNQSHDDAVKEQSILWEEEDREERKEKQQAQES</sequence>
<reference evidence="5" key="1">
    <citation type="submission" date="2018-03" db="EMBL/GenBank/DDBJ databases">
        <title>Gramella fulva sp. nov., isolated from a dry surface of tidal flat.</title>
        <authorList>
            <person name="Hwang S.H."/>
            <person name="Hwang W.M."/>
            <person name="Kang K."/>
            <person name="Ahn T.-Y."/>
        </authorList>
    </citation>
    <scope>NUCLEOTIDE SEQUENCE [LARGE SCALE GENOMIC DNA]</scope>
    <source>
        <strain evidence="5">SH35</strain>
    </source>
</reference>
<keyword evidence="2" id="KW-0472">Membrane</keyword>
<dbReference type="Gene3D" id="3.30.70.1450">
    <property type="entry name" value="Regulator of K+ conductance, C-terminal domain"/>
    <property type="match status" value="1"/>
</dbReference>